<feature type="transmembrane region" description="Helical" evidence="1">
    <location>
        <begin position="241"/>
        <end position="262"/>
    </location>
</feature>
<proteinExistence type="predicted"/>
<feature type="transmembrane region" description="Helical" evidence="1">
    <location>
        <begin position="320"/>
        <end position="341"/>
    </location>
</feature>
<dbReference type="PANTHER" id="PTHR30590">
    <property type="entry name" value="INNER MEMBRANE PROTEIN"/>
    <property type="match status" value="1"/>
</dbReference>
<dbReference type="RefSeq" id="WP_141429422.1">
    <property type="nucleotide sequence ID" value="NZ_AP019736.1"/>
</dbReference>
<dbReference type="AlphaFoldDB" id="A0A4Y1X2L8"/>
<name>A0A4Y1X2L8_9BACT</name>
<organism evidence="3 4">
    <name type="scientific">Alistipes dispar</name>
    <dbReference type="NCBI Taxonomy" id="2585119"/>
    <lineage>
        <taxon>Bacteria</taxon>
        <taxon>Pseudomonadati</taxon>
        <taxon>Bacteroidota</taxon>
        <taxon>Bacteroidia</taxon>
        <taxon>Bacteroidales</taxon>
        <taxon>Rikenellaceae</taxon>
        <taxon>Alistipes</taxon>
    </lineage>
</organism>
<feature type="transmembrane region" description="Helical" evidence="1">
    <location>
        <begin position="59"/>
        <end position="80"/>
    </location>
</feature>
<feature type="transmembrane region" description="Helical" evidence="1">
    <location>
        <begin position="347"/>
        <end position="365"/>
    </location>
</feature>
<feature type="transmembrane region" description="Helical" evidence="1">
    <location>
        <begin position="282"/>
        <end position="300"/>
    </location>
</feature>
<protein>
    <submittedName>
        <fullName evidence="3">Membrane protein</fullName>
    </submittedName>
</protein>
<dbReference type="GeneID" id="98673894"/>
<dbReference type="InterPro" id="IPR052529">
    <property type="entry name" value="Bact_Transport_Assoc"/>
</dbReference>
<dbReference type="PANTHER" id="PTHR30590:SF2">
    <property type="entry name" value="INNER MEMBRANE PROTEIN"/>
    <property type="match status" value="1"/>
</dbReference>
<accession>A0A4Y1X2L8</accession>
<keyword evidence="4" id="KW-1185">Reference proteome</keyword>
<feature type="domain" description="DUF418" evidence="2">
    <location>
        <begin position="229"/>
        <end position="387"/>
    </location>
</feature>
<reference evidence="4" key="1">
    <citation type="submission" date="2019-06" db="EMBL/GenBank/DDBJ databases">
        <title>Alistipes onderdonkii subsp. vulgaris subsp. nov., Alistipes dispar sp. nov. and Alistipes communis sp. nov., isolated from human faeces, and creation of Alistipes onderdonkii subsp. onderdonkii subsp. nov.</title>
        <authorList>
            <person name="Sakamoto M."/>
            <person name="Ikeyama N."/>
            <person name="Ogata Y."/>
            <person name="Suda W."/>
            <person name="Iino T."/>
            <person name="Hattori M."/>
            <person name="Ohkuma M."/>
        </authorList>
    </citation>
    <scope>NUCLEOTIDE SEQUENCE [LARGE SCALE GENOMIC DNA]</scope>
    <source>
        <strain evidence="4">5CPEGH6</strain>
    </source>
</reference>
<feature type="transmembrane region" description="Helical" evidence="1">
    <location>
        <begin position="206"/>
        <end position="229"/>
    </location>
</feature>
<feature type="transmembrane region" description="Helical" evidence="1">
    <location>
        <begin position="100"/>
        <end position="126"/>
    </location>
</feature>
<dbReference type="Proteomes" id="UP000319374">
    <property type="component" value="Chromosome"/>
</dbReference>
<dbReference type="Pfam" id="PF04235">
    <property type="entry name" value="DUF418"/>
    <property type="match status" value="1"/>
</dbReference>
<feature type="transmembrane region" description="Helical" evidence="1">
    <location>
        <begin position="20"/>
        <end position="39"/>
    </location>
</feature>
<sequence length="404" mass="44762">MELHTDAKSRIEAVDALRGFAVMAILLVHNLEHFIFPVYPADSAGWLGTLDQGVSDVVFSLFAGKAYAIFALLFGFTFHIQADRRKREGRDFGYRFLWRLVLLAGFAALNAAFFPAGDVLLLFVAVGPVLFLTRRWSDGALLAAAVVLLSQPVEWYHCFASLADPAHRLPDFGVDALYAEAAEYTKAGDFGRFLAGNLTLGQKASLLWAVNAGRFVQTAGLFLLGCYIGRKRLFEPSGEHFRVWVRILICASVAFAPLYTLRQTAMEGDAIVRQTVGTVFDMWQKLAFTLVLVASFVLSYRNGKFAEAVGGLRFYGRMSLTSYIAQSVLGAFVYFPFGLYLAPHCGYTASLAIGLLIFLLQMRFCKRWLSGHRQGPLEYVWHRWTWLGAKQTPGNPAGSGFSGN</sequence>
<dbReference type="OrthoDB" id="9807744at2"/>
<evidence type="ECO:0000313" key="3">
    <source>
        <dbReference type="EMBL" id="BBL07272.1"/>
    </source>
</evidence>
<dbReference type="EMBL" id="AP019736">
    <property type="protein sequence ID" value="BBL07272.1"/>
    <property type="molecule type" value="Genomic_DNA"/>
</dbReference>
<dbReference type="InterPro" id="IPR007349">
    <property type="entry name" value="DUF418"/>
</dbReference>
<gene>
    <name evidence="3" type="ORF">A5CPEGH6_19100</name>
</gene>
<evidence type="ECO:0000313" key="4">
    <source>
        <dbReference type="Proteomes" id="UP000319374"/>
    </source>
</evidence>
<evidence type="ECO:0000259" key="2">
    <source>
        <dbReference type="Pfam" id="PF04235"/>
    </source>
</evidence>
<keyword evidence="1" id="KW-1133">Transmembrane helix</keyword>
<keyword evidence="1" id="KW-0472">Membrane</keyword>
<keyword evidence="1" id="KW-0812">Transmembrane</keyword>
<evidence type="ECO:0000256" key="1">
    <source>
        <dbReference type="SAM" id="Phobius"/>
    </source>
</evidence>
<dbReference type="KEGG" id="ada:A5CPEGH6_19100"/>